<dbReference type="EMBL" id="KQ435697">
    <property type="protein sequence ID" value="KOX80799.1"/>
    <property type="molecule type" value="Genomic_DNA"/>
</dbReference>
<gene>
    <name evidence="1" type="ORF">WN51_03861</name>
</gene>
<dbReference type="AlphaFoldDB" id="A0A0M9ADA5"/>
<organism evidence="1 2">
    <name type="scientific">Melipona quadrifasciata</name>
    <dbReference type="NCBI Taxonomy" id="166423"/>
    <lineage>
        <taxon>Eukaryota</taxon>
        <taxon>Metazoa</taxon>
        <taxon>Ecdysozoa</taxon>
        <taxon>Arthropoda</taxon>
        <taxon>Hexapoda</taxon>
        <taxon>Insecta</taxon>
        <taxon>Pterygota</taxon>
        <taxon>Neoptera</taxon>
        <taxon>Endopterygota</taxon>
        <taxon>Hymenoptera</taxon>
        <taxon>Apocrita</taxon>
        <taxon>Aculeata</taxon>
        <taxon>Apoidea</taxon>
        <taxon>Anthophila</taxon>
        <taxon>Apidae</taxon>
        <taxon>Melipona</taxon>
    </lineage>
</organism>
<sequence>MIRQSIGQLKTCPARNDLPIAILMIDGDSTNDSESRGLLNNGEMLLKIRRCVRSTHSLIHQSFINGVSDAGTKSILDIDVSFNDEEVQTQPSLSTIFDILISLLRARIPQLRVSNTDQHKPQVAARLASMSYRSSTLSSRVCGTPLGWVRTSLLVGLVTTSVWGKESLSLRFMSLRQNSVSLYQAHTEQPLRLTSEDYQKRFKFPSRRLPKEDTAGRHRNSSFQYTLRQMYADKKFHSQCRSRLNFCRMLKVIPVAEPLRIAID</sequence>
<keyword evidence="2" id="KW-1185">Reference proteome</keyword>
<evidence type="ECO:0000313" key="1">
    <source>
        <dbReference type="EMBL" id="KOX80799.1"/>
    </source>
</evidence>
<dbReference type="Proteomes" id="UP000053105">
    <property type="component" value="Unassembled WGS sequence"/>
</dbReference>
<proteinExistence type="predicted"/>
<name>A0A0M9ADA5_9HYME</name>
<accession>A0A0M9ADA5</accession>
<reference evidence="1 2" key="1">
    <citation type="submission" date="2015-07" db="EMBL/GenBank/DDBJ databases">
        <title>The genome of Melipona quadrifasciata.</title>
        <authorList>
            <person name="Pan H."/>
            <person name="Kapheim K."/>
        </authorList>
    </citation>
    <scope>NUCLEOTIDE SEQUENCE [LARGE SCALE GENOMIC DNA]</scope>
    <source>
        <strain evidence="1">0111107301</strain>
        <tissue evidence="1">Whole body</tissue>
    </source>
</reference>
<evidence type="ECO:0000313" key="2">
    <source>
        <dbReference type="Proteomes" id="UP000053105"/>
    </source>
</evidence>
<protein>
    <submittedName>
        <fullName evidence="1">Uncharacterized protein</fullName>
    </submittedName>
</protein>